<keyword evidence="1" id="KW-1133">Transmembrane helix</keyword>
<keyword evidence="1" id="KW-0812">Transmembrane</keyword>
<feature type="transmembrane region" description="Helical" evidence="1">
    <location>
        <begin position="121"/>
        <end position="145"/>
    </location>
</feature>
<dbReference type="EMBL" id="FRFG01000007">
    <property type="protein sequence ID" value="SHO54756.1"/>
    <property type="molecule type" value="Genomic_DNA"/>
</dbReference>
<feature type="domain" description="DUF1468" evidence="2">
    <location>
        <begin position="9"/>
        <end position="145"/>
    </location>
</feature>
<keyword evidence="4" id="KW-1185">Reference proteome</keyword>
<keyword evidence="1" id="KW-0472">Membrane</keyword>
<dbReference type="Pfam" id="PF07331">
    <property type="entry name" value="TctB"/>
    <property type="match status" value="1"/>
</dbReference>
<evidence type="ECO:0000256" key="1">
    <source>
        <dbReference type="SAM" id="Phobius"/>
    </source>
</evidence>
<evidence type="ECO:0000259" key="2">
    <source>
        <dbReference type="Pfam" id="PF07331"/>
    </source>
</evidence>
<reference evidence="4" key="1">
    <citation type="submission" date="2016-12" db="EMBL/GenBank/DDBJ databases">
        <authorList>
            <person name="Rodrigo-Torres L."/>
            <person name="Arahal R.D."/>
            <person name="Lucena T."/>
        </authorList>
    </citation>
    <scope>NUCLEOTIDE SEQUENCE [LARGE SCALE GENOMIC DNA]</scope>
</reference>
<evidence type="ECO:0000313" key="4">
    <source>
        <dbReference type="Proteomes" id="UP000184600"/>
    </source>
</evidence>
<accession>A0A1M7YQF8</accession>
<dbReference type="Proteomes" id="UP000184600">
    <property type="component" value="Unassembled WGS sequence"/>
</dbReference>
<protein>
    <submittedName>
        <fullName evidence="3">Tripartite tricarboxylate transporter TctB family protein</fullName>
    </submittedName>
</protein>
<feature type="transmembrane region" description="Helical" evidence="1">
    <location>
        <begin position="7"/>
        <end position="23"/>
    </location>
</feature>
<dbReference type="AlphaFoldDB" id="A0A1M7YQF8"/>
<feature type="transmembrane region" description="Helical" evidence="1">
    <location>
        <begin position="83"/>
        <end position="109"/>
    </location>
</feature>
<name>A0A1M7YQF8_9VIBR</name>
<sequence>MTITKDHAGGLLFLCFSMLYGYYTREIALFPGDEFEPFNARSMPTVLAGLGIVLSFLQLITVKRQLQSGQSRAGIQYTQAVQLLILMLVFSFALPWAGFLIATIGFLLAGYRILGERRPRILLVASVPFAVGFWVLLTQVLDIYLAPGWLAEQLWLNN</sequence>
<dbReference type="RefSeq" id="WP_073579666.1">
    <property type="nucleotide sequence ID" value="NZ_AP024897.1"/>
</dbReference>
<dbReference type="InterPro" id="IPR009936">
    <property type="entry name" value="DUF1468"/>
</dbReference>
<feature type="transmembrane region" description="Helical" evidence="1">
    <location>
        <begin position="43"/>
        <end position="62"/>
    </location>
</feature>
<proteinExistence type="predicted"/>
<organism evidence="3 4">
    <name type="scientific">Vibrio quintilis</name>
    <dbReference type="NCBI Taxonomy" id="1117707"/>
    <lineage>
        <taxon>Bacteria</taxon>
        <taxon>Pseudomonadati</taxon>
        <taxon>Pseudomonadota</taxon>
        <taxon>Gammaproteobacteria</taxon>
        <taxon>Vibrionales</taxon>
        <taxon>Vibrionaceae</taxon>
        <taxon>Vibrio</taxon>
    </lineage>
</organism>
<evidence type="ECO:0000313" key="3">
    <source>
        <dbReference type="EMBL" id="SHO54756.1"/>
    </source>
</evidence>
<dbReference type="OrthoDB" id="6214403at2"/>
<gene>
    <name evidence="3" type="ORF">VQ7734_00474</name>
</gene>
<dbReference type="STRING" id="1117707.VQ7734_00474"/>